<dbReference type="RefSeq" id="WP_217064417.1">
    <property type="nucleotide sequence ID" value="NZ_JAHQCS010000035.1"/>
</dbReference>
<keyword evidence="3" id="KW-1185">Reference proteome</keyword>
<dbReference type="PANTHER" id="PTHR43236">
    <property type="entry name" value="ANTITOXIN HIGA1"/>
    <property type="match status" value="1"/>
</dbReference>
<evidence type="ECO:0000313" key="3">
    <source>
        <dbReference type="Proteomes" id="UP000784880"/>
    </source>
</evidence>
<reference evidence="2 3" key="1">
    <citation type="submission" date="2021-06" db="EMBL/GenBank/DDBJ databases">
        <title>Bacillus sp. RD4P76, an endophyte from a halophyte.</title>
        <authorList>
            <person name="Sun J.-Q."/>
        </authorList>
    </citation>
    <scope>NUCLEOTIDE SEQUENCE [LARGE SCALE GENOMIC DNA]</scope>
    <source>
        <strain evidence="2 3">CGMCC 1.15917</strain>
    </source>
</reference>
<dbReference type="Pfam" id="PF01381">
    <property type="entry name" value="HTH_3"/>
    <property type="match status" value="1"/>
</dbReference>
<comment type="caution">
    <text evidence="2">The sequence shown here is derived from an EMBL/GenBank/DDBJ whole genome shotgun (WGS) entry which is preliminary data.</text>
</comment>
<accession>A0ABS6JDK8</accession>
<dbReference type="PANTHER" id="PTHR43236:SF1">
    <property type="entry name" value="BLL7220 PROTEIN"/>
    <property type="match status" value="1"/>
</dbReference>
<evidence type="ECO:0000313" key="2">
    <source>
        <dbReference type="EMBL" id="MBU9710525.1"/>
    </source>
</evidence>
<organism evidence="2 3">
    <name type="scientific">Evansella tamaricis</name>
    <dbReference type="NCBI Taxonomy" id="2069301"/>
    <lineage>
        <taxon>Bacteria</taxon>
        <taxon>Bacillati</taxon>
        <taxon>Bacillota</taxon>
        <taxon>Bacilli</taxon>
        <taxon>Bacillales</taxon>
        <taxon>Bacillaceae</taxon>
        <taxon>Evansella</taxon>
    </lineage>
</organism>
<dbReference type="PROSITE" id="PS50943">
    <property type="entry name" value="HTH_CROC1"/>
    <property type="match status" value="1"/>
</dbReference>
<evidence type="ECO:0000259" key="1">
    <source>
        <dbReference type="PROSITE" id="PS50943"/>
    </source>
</evidence>
<gene>
    <name evidence="2" type="ORF">KS419_02060</name>
</gene>
<dbReference type="EMBL" id="JAHQCS010000035">
    <property type="protein sequence ID" value="MBU9710525.1"/>
    <property type="molecule type" value="Genomic_DNA"/>
</dbReference>
<dbReference type="Proteomes" id="UP000784880">
    <property type="component" value="Unassembled WGS sequence"/>
</dbReference>
<dbReference type="InterPro" id="IPR001387">
    <property type="entry name" value="Cro/C1-type_HTH"/>
</dbReference>
<sequence>MSDSINERIKNRRKELNLSQADLAKKVGLKPPAISQYESGARKPSYEALRKLSFALEVNTEYLVSGIDKNQTELPINSLERVILKVIHSLPSNDKEKLLDYATFLATGKKTKIDRVFETPTDYANNLLEEEFYKELPIDLYKIAAKLGLRIIEDNLAEGEGILIQGDHPVILLDNRQLETRKKFTFATLIGHYILPWHLKSSYTIRKYNKNEDKNLDIKGDNLDEVPIGTSTLLTEEVEEMEAHEFAASIIMPSKELQKDFVLQTATIETLKELAGNKYKVSLFALLNQLVDFAEDKYAVVQSKDFKVIKNYQGRRPLVSSEVDKRSIAATFFTMPPVVKEVREGEVPASCWVLDAHENETVYEQSTYKPEIGKVLTLITFNE</sequence>
<name>A0ABS6JDK8_9BACI</name>
<dbReference type="InterPro" id="IPR052345">
    <property type="entry name" value="Rad_response_metalloprotease"/>
</dbReference>
<feature type="domain" description="HTH cro/C1-type" evidence="1">
    <location>
        <begin position="9"/>
        <end position="63"/>
    </location>
</feature>
<proteinExistence type="predicted"/>
<protein>
    <submittedName>
        <fullName evidence="2">Helix-turn-helix domain-containing protein</fullName>
    </submittedName>
</protein>
<dbReference type="SMART" id="SM00530">
    <property type="entry name" value="HTH_XRE"/>
    <property type="match status" value="1"/>
</dbReference>
<dbReference type="CDD" id="cd00093">
    <property type="entry name" value="HTH_XRE"/>
    <property type="match status" value="1"/>
</dbReference>